<dbReference type="Proteomes" id="UP001642484">
    <property type="component" value="Unassembled WGS sequence"/>
</dbReference>
<evidence type="ECO:0000313" key="2">
    <source>
        <dbReference type="EMBL" id="CAK9064354.1"/>
    </source>
</evidence>
<feature type="non-terminal residue" evidence="2">
    <location>
        <position position="563"/>
    </location>
</feature>
<evidence type="ECO:0000313" key="3">
    <source>
        <dbReference type="Proteomes" id="UP001642484"/>
    </source>
</evidence>
<comment type="caution">
    <text evidence="2">The sequence shown here is derived from an EMBL/GenBank/DDBJ whole genome shotgun (WGS) entry which is preliminary data.</text>
</comment>
<evidence type="ECO:0000256" key="1">
    <source>
        <dbReference type="SAM" id="MobiDB-lite"/>
    </source>
</evidence>
<dbReference type="EMBL" id="CAXAMN010021902">
    <property type="protein sequence ID" value="CAK9064354.1"/>
    <property type="molecule type" value="Genomic_DNA"/>
</dbReference>
<proteinExistence type="predicted"/>
<reference evidence="2 3" key="1">
    <citation type="submission" date="2024-02" db="EMBL/GenBank/DDBJ databases">
        <authorList>
            <person name="Chen Y."/>
            <person name="Shah S."/>
            <person name="Dougan E. K."/>
            <person name="Thang M."/>
            <person name="Chan C."/>
        </authorList>
    </citation>
    <scope>NUCLEOTIDE SEQUENCE [LARGE SCALE GENOMIC DNA]</scope>
</reference>
<name>A0ABP0NNK1_9DINO</name>
<sequence length="563" mass="62371">MNGRSLLEAIWNTYQVGDKQRIKFFADCNEVGQNQVPYAQRVRNIGRHPCNCRQQSGVKATYVASCKHKGIVEGVRGEPWLVTPTPDVLGEKKGPFLVDNALQIWKKDQGITWSTKGYESKCADFIRQHQEFNEVFTDWRSYESARAVYNALSKRWDLMKTNSTNLDTVGMFAKVMSEQTDFLHPRLNNSVILQNIQFMISTVTTSLWDGVSDHEVKLLIVELSKLCVPLLEDNVEESWVFDTVSKKHLFSRMWTIMNGSVVTFGSGPSTGTKRSGKENQQPKKRAKAKAKAGAGGGSANAGSVLASIQMPEEKDLTATTIKCEVGVRSKLWIDDLLQCIRHSVDSLKKLLRGDADSFDFDSLRSRMLRLGLLFCFTGTVKVSTARGCKAHKKWSGLRAALKEYALWQVVQDMRGSLEAAMHADAAGGACAGLQNLEAAVSMHQETNTANKLNVNDKLKQWAPAVEQWLSGEAQSPLRSDNPLKVSLHASFGKIKASVLYSSCTCRRGASGNSGVEKDGETSTCSIHADKVVLTDVMFEVAKQVHEVFNDQFIAFANLLAEET</sequence>
<accession>A0ABP0NNK1</accession>
<feature type="region of interest" description="Disordered" evidence="1">
    <location>
        <begin position="265"/>
        <end position="299"/>
    </location>
</feature>
<keyword evidence="3" id="KW-1185">Reference proteome</keyword>
<gene>
    <name evidence="2" type="ORF">CCMP2556_LOCUS31617</name>
</gene>
<protein>
    <submittedName>
        <fullName evidence="2">Uncharacterized protein</fullName>
    </submittedName>
</protein>
<organism evidence="2 3">
    <name type="scientific">Durusdinium trenchii</name>
    <dbReference type="NCBI Taxonomy" id="1381693"/>
    <lineage>
        <taxon>Eukaryota</taxon>
        <taxon>Sar</taxon>
        <taxon>Alveolata</taxon>
        <taxon>Dinophyceae</taxon>
        <taxon>Suessiales</taxon>
        <taxon>Symbiodiniaceae</taxon>
        <taxon>Durusdinium</taxon>
    </lineage>
</organism>